<evidence type="ECO:0000256" key="1">
    <source>
        <dbReference type="ARBA" id="ARBA00001933"/>
    </source>
</evidence>
<dbReference type="EMBL" id="FXYF01000005">
    <property type="protein sequence ID" value="SMX40423.1"/>
    <property type="molecule type" value="Genomic_DNA"/>
</dbReference>
<dbReference type="Pfam" id="PF00155">
    <property type="entry name" value="Aminotran_1_2"/>
    <property type="match status" value="1"/>
</dbReference>
<organism evidence="5 6">
    <name type="scientific">Maliponia aquimaris</name>
    <dbReference type="NCBI Taxonomy" id="1673631"/>
    <lineage>
        <taxon>Bacteria</taxon>
        <taxon>Pseudomonadati</taxon>
        <taxon>Pseudomonadota</taxon>
        <taxon>Alphaproteobacteria</taxon>
        <taxon>Rhodobacterales</taxon>
        <taxon>Paracoccaceae</taxon>
        <taxon>Maliponia</taxon>
    </lineage>
</organism>
<evidence type="ECO:0000256" key="2">
    <source>
        <dbReference type="ARBA" id="ARBA00022576"/>
    </source>
</evidence>
<evidence type="ECO:0000256" key="3">
    <source>
        <dbReference type="ARBA" id="ARBA00022679"/>
    </source>
</evidence>
<dbReference type="OrthoDB" id="9813612at2"/>
<dbReference type="InterPro" id="IPR015422">
    <property type="entry name" value="PyrdxlP-dep_Trfase_small"/>
</dbReference>
<dbReference type="EC" id="2.6.1.83" evidence="5"/>
<keyword evidence="3 5" id="KW-0808">Transferase</keyword>
<evidence type="ECO:0000313" key="5">
    <source>
        <dbReference type="EMBL" id="SMX40423.1"/>
    </source>
</evidence>
<protein>
    <submittedName>
        <fullName evidence="5">LL-diaminopimelate aminotransferase</fullName>
        <ecNumber evidence="5">2.6.1.83</ecNumber>
    </submittedName>
</protein>
<keyword evidence="6" id="KW-1185">Reference proteome</keyword>
<keyword evidence="2 5" id="KW-0032">Aminotransferase</keyword>
<dbReference type="Gene3D" id="3.40.640.10">
    <property type="entry name" value="Type I PLP-dependent aspartate aminotransferase-like (Major domain)"/>
    <property type="match status" value="1"/>
</dbReference>
<dbReference type="InterPro" id="IPR004839">
    <property type="entry name" value="Aminotransferase_I/II_large"/>
</dbReference>
<name>A0A238KC53_9RHOB</name>
<dbReference type="AlphaFoldDB" id="A0A238KC53"/>
<reference evidence="5 6" key="1">
    <citation type="submission" date="2017-05" db="EMBL/GenBank/DDBJ databases">
        <authorList>
            <person name="Song R."/>
            <person name="Chenine A.L."/>
            <person name="Ruprecht R.M."/>
        </authorList>
    </citation>
    <scope>NUCLEOTIDE SEQUENCE [LARGE SCALE GENOMIC DNA]</scope>
    <source>
        <strain evidence="5 6">CECT 8898</strain>
    </source>
</reference>
<dbReference type="Proteomes" id="UP000207598">
    <property type="component" value="Unassembled WGS sequence"/>
</dbReference>
<dbReference type="GO" id="GO:0030170">
    <property type="term" value="F:pyridoxal phosphate binding"/>
    <property type="evidence" value="ECO:0007669"/>
    <property type="project" value="InterPro"/>
</dbReference>
<dbReference type="SUPFAM" id="SSF53383">
    <property type="entry name" value="PLP-dependent transferases"/>
    <property type="match status" value="1"/>
</dbReference>
<proteinExistence type="predicted"/>
<dbReference type="InterPro" id="IPR015424">
    <property type="entry name" value="PyrdxlP-dep_Trfase"/>
</dbReference>
<accession>A0A238KC53</accession>
<dbReference type="Gene3D" id="3.90.1150.10">
    <property type="entry name" value="Aspartate Aminotransferase, domain 1"/>
    <property type="match status" value="1"/>
</dbReference>
<dbReference type="InterPro" id="IPR050881">
    <property type="entry name" value="LL-DAP_aminotransferase"/>
</dbReference>
<dbReference type="InterPro" id="IPR015421">
    <property type="entry name" value="PyrdxlP-dep_Trfase_major"/>
</dbReference>
<evidence type="ECO:0000259" key="4">
    <source>
        <dbReference type="Pfam" id="PF00155"/>
    </source>
</evidence>
<gene>
    <name evidence="5" type="primary">dapL</name>
    <name evidence="5" type="ORF">MAA8898_02133</name>
</gene>
<evidence type="ECO:0000313" key="6">
    <source>
        <dbReference type="Proteomes" id="UP000207598"/>
    </source>
</evidence>
<feature type="domain" description="Aminotransferase class I/classII large" evidence="4">
    <location>
        <begin position="31"/>
        <end position="372"/>
    </location>
</feature>
<dbReference type="PANTHER" id="PTHR42832">
    <property type="entry name" value="AMINO ACID AMINOTRANSFERASE"/>
    <property type="match status" value="1"/>
</dbReference>
<comment type="cofactor">
    <cofactor evidence="1">
        <name>pyridoxal 5'-phosphate</name>
        <dbReference type="ChEBI" id="CHEBI:597326"/>
    </cofactor>
</comment>
<sequence length="392" mass="42758">MFPERFSNLPAYAFPRLRALLDSHEPGGPVLHMTIGEPKHPFPEWISGIIAEHAADFGRYPPNEGTPGLRAAITGWLTRRYGVTMDPETQVLSLNGTREGLYNAGMALCPEQKQGQRPTVLMPNPFYQVYMIAAISAAAEPVFVPATAATGHLPDYAALPAEVLDRAALCYLCSPANPQGSMADAAYWRDLIALAEKHDFQILADECYAELYRHDPPVGALEVAAQMGADPERVLSFHSLSKRSNLPGLRSGFVAGGPQSIARMKQLRAYSGAPVPLPLQHASEALWTEEQHVTASRRLWAEKYALADDILGHVPGYMSPQAGMFLWLPVPDGEAAALKLWQATGVRVLPGEYLSHETAGQNPGKAYIRVALVAPRDETKDGLTRIRDCLFA</sequence>
<dbReference type="PANTHER" id="PTHR42832:SF3">
    <property type="entry name" value="L-GLUTAMINE--4-(METHYLSULFANYL)-2-OXOBUTANOATE AMINOTRANSFERASE"/>
    <property type="match status" value="1"/>
</dbReference>
<dbReference type="RefSeq" id="WP_094020969.1">
    <property type="nucleotide sequence ID" value="NZ_FXYF01000005.1"/>
</dbReference>
<dbReference type="CDD" id="cd00609">
    <property type="entry name" value="AAT_like"/>
    <property type="match status" value="1"/>
</dbReference>
<dbReference type="GO" id="GO:0010285">
    <property type="term" value="F:L,L-diaminopimelate aminotransferase activity"/>
    <property type="evidence" value="ECO:0007669"/>
    <property type="project" value="UniProtKB-EC"/>
</dbReference>